<reference evidence="2 3" key="1">
    <citation type="journal article" date="2014" name="PLoS Genet.">
        <title>Phylogenetically driven sequencing of extremely halophilic archaea reveals strategies for static and dynamic osmo-response.</title>
        <authorList>
            <person name="Becker E.A."/>
            <person name="Seitzer P.M."/>
            <person name="Tritt A."/>
            <person name="Larsen D."/>
            <person name="Krusor M."/>
            <person name="Yao A.I."/>
            <person name="Wu D."/>
            <person name="Madern D."/>
            <person name="Eisen J.A."/>
            <person name="Darling A.E."/>
            <person name="Facciotti M.T."/>
        </authorList>
    </citation>
    <scope>NUCLEOTIDE SEQUENCE [LARGE SCALE GENOMIC DNA]</scope>
    <source>
        <strain evidence="2 3">JCM 10478</strain>
    </source>
</reference>
<feature type="transmembrane region" description="Helical" evidence="1">
    <location>
        <begin position="6"/>
        <end position="24"/>
    </location>
</feature>
<dbReference type="Proteomes" id="UP000011632">
    <property type="component" value="Unassembled WGS sequence"/>
</dbReference>
<evidence type="ECO:0000313" key="3">
    <source>
        <dbReference type="Proteomes" id="UP000011632"/>
    </source>
</evidence>
<keyword evidence="1" id="KW-0472">Membrane</keyword>
<organism evidence="2 3">
    <name type="scientific">Natrinema versiforme JCM 10478</name>
    <dbReference type="NCBI Taxonomy" id="1227496"/>
    <lineage>
        <taxon>Archaea</taxon>
        <taxon>Methanobacteriati</taxon>
        <taxon>Methanobacteriota</taxon>
        <taxon>Stenosarchaea group</taxon>
        <taxon>Halobacteria</taxon>
        <taxon>Halobacteriales</taxon>
        <taxon>Natrialbaceae</taxon>
        <taxon>Natrinema</taxon>
    </lineage>
</organism>
<dbReference type="OrthoDB" id="176815at2157"/>
<comment type="caution">
    <text evidence="2">The sequence shown here is derived from an EMBL/GenBank/DDBJ whole genome shotgun (WGS) entry which is preliminary data.</text>
</comment>
<name>L9YAK3_9EURY</name>
<dbReference type="AlphaFoldDB" id="L9YAK3"/>
<accession>L9YAK3</accession>
<keyword evidence="1" id="KW-0812">Transmembrane</keyword>
<protein>
    <submittedName>
        <fullName evidence="2">Uncharacterized protein</fullName>
    </submittedName>
</protein>
<dbReference type="PATRIC" id="fig|1227496.3.peg.423"/>
<sequence>MDPVALLNSFGFPTVAFLLMYRLYREERDERREERGNWLEAIEEHTAAVRDLRSDVRTVATDGGEQEGDTS</sequence>
<dbReference type="RefSeq" id="WP_006429441.1">
    <property type="nucleotide sequence ID" value="NZ_AOID01000005.1"/>
</dbReference>
<dbReference type="STRING" id="1227496.C489_02031"/>
<keyword evidence="3" id="KW-1185">Reference proteome</keyword>
<keyword evidence="1" id="KW-1133">Transmembrane helix</keyword>
<evidence type="ECO:0000313" key="2">
    <source>
        <dbReference type="EMBL" id="ELY71094.1"/>
    </source>
</evidence>
<gene>
    <name evidence="2" type="ORF">C489_02031</name>
</gene>
<dbReference type="EMBL" id="AOID01000005">
    <property type="protein sequence ID" value="ELY71094.1"/>
    <property type="molecule type" value="Genomic_DNA"/>
</dbReference>
<proteinExistence type="predicted"/>
<evidence type="ECO:0000256" key="1">
    <source>
        <dbReference type="SAM" id="Phobius"/>
    </source>
</evidence>